<gene>
    <name evidence="10" type="ORF">SteCoe_35121</name>
</gene>
<proteinExistence type="inferred from homology"/>
<dbReference type="EMBL" id="MPUH01001459">
    <property type="protein sequence ID" value="OMJ67656.1"/>
    <property type="molecule type" value="Genomic_DNA"/>
</dbReference>
<feature type="region of interest" description="Disordered" evidence="7">
    <location>
        <begin position="101"/>
        <end position="121"/>
    </location>
</feature>
<dbReference type="EC" id="2.3.1.-" evidence="6"/>
<dbReference type="Pfam" id="PF00364">
    <property type="entry name" value="Biotin_lipoyl"/>
    <property type="match status" value="1"/>
</dbReference>
<dbReference type="OrthoDB" id="202158at2759"/>
<dbReference type="Gene3D" id="3.30.559.10">
    <property type="entry name" value="Chloramphenicol acetyltransferase-like domain"/>
    <property type="match status" value="1"/>
</dbReference>
<dbReference type="FunFam" id="3.30.559.10:FF:000007">
    <property type="entry name" value="Dihydrolipoamide acetyltransferase component of pyruvate dehydrogenase complex"/>
    <property type="match status" value="1"/>
</dbReference>
<evidence type="ECO:0000259" key="8">
    <source>
        <dbReference type="PROSITE" id="PS50968"/>
    </source>
</evidence>
<evidence type="ECO:0000256" key="5">
    <source>
        <dbReference type="ARBA" id="ARBA00023315"/>
    </source>
</evidence>
<dbReference type="Gene3D" id="2.40.50.100">
    <property type="match status" value="1"/>
</dbReference>
<dbReference type="PANTHER" id="PTHR43178:SF5">
    <property type="entry name" value="LIPOAMIDE ACYLTRANSFERASE COMPONENT OF BRANCHED-CHAIN ALPHA-KETO ACID DEHYDROGENASE COMPLEX, MITOCHONDRIAL"/>
    <property type="match status" value="1"/>
</dbReference>
<dbReference type="InterPro" id="IPR011053">
    <property type="entry name" value="Single_hybrid_motif"/>
</dbReference>
<dbReference type="Pfam" id="PF02817">
    <property type="entry name" value="E3_binding"/>
    <property type="match status" value="1"/>
</dbReference>
<organism evidence="10 11">
    <name type="scientific">Stentor coeruleus</name>
    <dbReference type="NCBI Taxonomy" id="5963"/>
    <lineage>
        <taxon>Eukaryota</taxon>
        <taxon>Sar</taxon>
        <taxon>Alveolata</taxon>
        <taxon>Ciliophora</taxon>
        <taxon>Postciliodesmatophora</taxon>
        <taxon>Heterotrichea</taxon>
        <taxon>Heterotrichida</taxon>
        <taxon>Stentoridae</taxon>
        <taxon>Stentor</taxon>
    </lineage>
</organism>
<keyword evidence="4 6" id="KW-0450">Lipoyl</keyword>
<evidence type="ECO:0000256" key="4">
    <source>
        <dbReference type="ARBA" id="ARBA00022823"/>
    </source>
</evidence>
<evidence type="ECO:0000256" key="6">
    <source>
        <dbReference type="RuleBase" id="RU003423"/>
    </source>
</evidence>
<dbReference type="PROSITE" id="PS51826">
    <property type="entry name" value="PSBD"/>
    <property type="match status" value="1"/>
</dbReference>
<dbReference type="Pfam" id="PF00198">
    <property type="entry name" value="2-oxoacid_dh"/>
    <property type="match status" value="1"/>
</dbReference>
<evidence type="ECO:0000256" key="7">
    <source>
        <dbReference type="SAM" id="MobiDB-lite"/>
    </source>
</evidence>
<dbReference type="AlphaFoldDB" id="A0A1R2AT24"/>
<dbReference type="GO" id="GO:0031405">
    <property type="term" value="F:lipoic acid binding"/>
    <property type="evidence" value="ECO:0007669"/>
    <property type="project" value="TreeGrafter"/>
</dbReference>
<dbReference type="SUPFAM" id="SSF47005">
    <property type="entry name" value="Peripheral subunit-binding domain of 2-oxo acid dehydrogenase complex"/>
    <property type="match status" value="1"/>
</dbReference>
<feature type="domain" description="Peripheral subunit-binding (PSBD)" evidence="9">
    <location>
        <begin position="131"/>
        <end position="168"/>
    </location>
</feature>
<reference evidence="10 11" key="1">
    <citation type="submission" date="2016-11" db="EMBL/GenBank/DDBJ databases">
        <title>The macronuclear genome of Stentor coeruleus: a giant cell with tiny introns.</title>
        <authorList>
            <person name="Slabodnick M."/>
            <person name="Ruby J.G."/>
            <person name="Reiff S.B."/>
            <person name="Swart E.C."/>
            <person name="Gosai S."/>
            <person name="Prabakaran S."/>
            <person name="Witkowska E."/>
            <person name="Larue G.E."/>
            <person name="Fisher S."/>
            <person name="Freeman R.M."/>
            <person name="Gunawardena J."/>
            <person name="Chu W."/>
            <person name="Stover N.A."/>
            <person name="Gregory B.D."/>
            <person name="Nowacki M."/>
            <person name="Derisi J."/>
            <person name="Roy S.W."/>
            <person name="Marshall W.F."/>
            <person name="Sood P."/>
        </authorList>
    </citation>
    <scope>NUCLEOTIDE SEQUENCE [LARGE SCALE GENOMIC DNA]</scope>
    <source>
        <strain evidence="10">WM001</strain>
    </source>
</reference>
<dbReference type="InterPro" id="IPR036625">
    <property type="entry name" value="E3-bd_dom_sf"/>
</dbReference>
<keyword evidence="5 6" id="KW-0012">Acyltransferase</keyword>
<evidence type="ECO:0000313" key="11">
    <source>
        <dbReference type="Proteomes" id="UP000187209"/>
    </source>
</evidence>
<dbReference type="Gene3D" id="4.10.320.10">
    <property type="entry name" value="E3-binding domain"/>
    <property type="match status" value="1"/>
</dbReference>
<accession>A0A1R2AT24</accession>
<evidence type="ECO:0000256" key="1">
    <source>
        <dbReference type="ARBA" id="ARBA00001938"/>
    </source>
</evidence>
<evidence type="ECO:0000256" key="3">
    <source>
        <dbReference type="ARBA" id="ARBA00022679"/>
    </source>
</evidence>
<dbReference type="InterPro" id="IPR004167">
    <property type="entry name" value="PSBD"/>
</dbReference>
<comment type="caution">
    <text evidence="10">The sequence shown here is derived from an EMBL/GenBank/DDBJ whole genome shotgun (WGS) entry which is preliminary data.</text>
</comment>
<dbReference type="PANTHER" id="PTHR43178">
    <property type="entry name" value="DIHYDROLIPOAMIDE ACETYLTRANSFERASE COMPONENT OF PYRUVATE DEHYDROGENASE COMPLEX"/>
    <property type="match status" value="1"/>
</dbReference>
<feature type="domain" description="Lipoyl-binding" evidence="8">
    <location>
        <begin position="18"/>
        <end position="93"/>
    </location>
</feature>
<dbReference type="SUPFAM" id="SSF52777">
    <property type="entry name" value="CoA-dependent acyltransferases"/>
    <property type="match status" value="1"/>
</dbReference>
<dbReference type="Proteomes" id="UP000187209">
    <property type="component" value="Unassembled WGS sequence"/>
</dbReference>
<dbReference type="InterPro" id="IPR023213">
    <property type="entry name" value="CAT-like_dom_sf"/>
</dbReference>
<evidence type="ECO:0000259" key="9">
    <source>
        <dbReference type="PROSITE" id="PS51826"/>
    </source>
</evidence>
<dbReference type="InterPro" id="IPR050743">
    <property type="entry name" value="2-oxoacid_DH_E2_comp"/>
</dbReference>
<keyword evidence="3 6" id="KW-0808">Transferase</keyword>
<dbReference type="SUPFAM" id="SSF51230">
    <property type="entry name" value="Single hybrid motif"/>
    <property type="match status" value="1"/>
</dbReference>
<dbReference type="GO" id="GO:0016407">
    <property type="term" value="F:acetyltransferase activity"/>
    <property type="evidence" value="ECO:0007669"/>
    <property type="project" value="TreeGrafter"/>
</dbReference>
<dbReference type="InterPro" id="IPR001078">
    <property type="entry name" value="2-oxoacid_DH_actylTfrase"/>
</dbReference>
<name>A0A1R2AT24_9CILI</name>
<dbReference type="PROSITE" id="PS50968">
    <property type="entry name" value="BIOTINYL_LIPOYL"/>
    <property type="match status" value="1"/>
</dbReference>
<comment type="cofactor">
    <cofactor evidence="1 6">
        <name>(R)-lipoate</name>
        <dbReference type="ChEBI" id="CHEBI:83088"/>
    </cofactor>
</comment>
<dbReference type="InterPro" id="IPR000089">
    <property type="entry name" value="Biotin_lipoyl"/>
</dbReference>
<comment type="similarity">
    <text evidence="2 6">Belongs to the 2-oxoacid dehydrogenase family.</text>
</comment>
<keyword evidence="11" id="KW-1185">Reference proteome</keyword>
<sequence length="429" mass="47780">MLVRLARCFHKSPLCMKLETFIIPQPGEGIAEVEIIRWLVKPNEKVKEFDILCEARSDKGFIEYKSPFAGVLKELMYKSSEMAQIGSPLFKIDVDGELSSEPTAEIKTPESQIESEHEESSGQYVKKAKVLTTPCIRGLAKKHKLDLTKVTPTGKDGRILKEDVLKIIEGVQQPEISVPVVDDPKHISPPLMSKTTSTPEDKIVKLTPVQRGMVKSMTQALKIPHLTYSEDVHMDEIIALRSQLKANIKDIKLTFMPFFIKALSLAMLDFPIINSVFNENTLECIYKASHNVSIAMDSPFGLIVPNIKDVQSKSIFEIAKDMNRLQDLGSKGKLTDNDLKNGTIALSNIGSIGGTYVAPVIMPPQVFIGAFGATRPRLEKRGSEYVEKQILATSWSADHRIIDGATTARFVARWKALIENPSIMLLHLK</sequence>
<protein>
    <recommendedName>
        <fullName evidence="6">Dihydrolipoamide acetyltransferase component of pyruvate dehydrogenase complex</fullName>
        <ecNumber evidence="6">2.3.1.-</ecNumber>
    </recommendedName>
</protein>
<dbReference type="GO" id="GO:0005739">
    <property type="term" value="C:mitochondrion"/>
    <property type="evidence" value="ECO:0007669"/>
    <property type="project" value="TreeGrafter"/>
</dbReference>
<evidence type="ECO:0000256" key="2">
    <source>
        <dbReference type="ARBA" id="ARBA00007317"/>
    </source>
</evidence>
<evidence type="ECO:0000313" key="10">
    <source>
        <dbReference type="EMBL" id="OMJ67656.1"/>
    </source>
</evidence>
<dbReference type="CDD" id="cd06849">
    <property type="entry name" value="lipoyl_domain"/>
    <property type="match status" value="1"/>
</dbReference>